<proteinExistence type="predicted"/>
<accession>A0ABR0BEC8</accession>
<comment type="caution">
    <text evidence="2">The sequence shown here is derived from an EMBL/GenBank/DDBJ whole genome shotgun (WGS) entry which is preliminary data.</text>
</comment>
<feature type="region of interest" description="Disordered" evidence="1">
    <location>
        <begin position="38"/>
        <end position="108"/>
    </location>
</feature>
<evidence type="ECO:0000256" key="1">
    <source>
        <dbReference type="SAM" id="MobiDB-lite"/>
    </source>
</evidence>
<evidence type="ECO:0000313" key="3">
    <source>
        <dbReference type="Proteomes" id="UP001287286"/>
    </source>
</evidence>
<keyword evidence="3" id="KW-1185">Reference proteome</keyword>
<feature type="compositionally biased region" description="Basic and acidic residues" evidence="1">
    <location>
        <begin position="248"/>
        <end position="268"/>
    </location>
</feature>
<organism evidence="2 3">
    <name type="scientific">Purpureocillium lilacinum</name>
    <name type="common">Paecilomyces lilacinus</name>
    <dbReference type="NCBI Taxonomy" id="33203"/>
    <lineage>
        <taxon>Eukaryota</taxon>
        <taxon>Fungi</taxon>
        <taxon>Dikarya</taxon>
        <taxon>Ascomycota</taxon>
        <taxon>Pezizomycotina</taxon>
        <taxon>Sordariomycetes</taxon>
        <taxon>Hypocreomycetidae</taxon>
        <taxon>Hypocreales</taxon>
        <taxon>Ophiocordycipitaceae</taxon>
        <taxon>Purpureocillium</taxon>
    </lineage>
</organism>
<feature type="region of interest" description="Disordered" evidence="1">
    <location>
        <begin position="124"/>
        <end position="192"/>
    </location>
</feature>
<sequence length="318" mass="35114">MAYTNLRFEPILPPSARDEGAAASEHQIGHIIAAAHTSTNRRAYKASASKAHCRASEPHTGPLLYQDTVKRSHRAQRPRTNRFPIKSPDPIQSVQKEPQGQQESGNADDPILIVDDLEQALSITYGSRSPRRQAAGTKRRKGGLTNTNNRVGELHQSPQIAARRDSSVPPRPPSRRRPRSFGKGYQASRGRNAVAVEKIRARALGELARVESVQARAEEYASKRHQLSMAASAVQVSSNDPVLPNESDSARRPSRSREQPRRRCDEAAASHVKRHDGIQYEQQATGPFRGMLASRGTIANIDGENYVECSILTKLRFA</sequence>
<evidence type="ECO:0000313" key="2">
    <source>
        <dbReference type="EMBL" id="KAK4071325.1"/>
    </source>
</evidence>
<name>A0ABR0BEC8_PURLI</name>
<gene>
    <name evidence="2" type="ORF">Purlil1_13452</name>
</gene>
<protein>
    <submittedName>
        <fullName evidence="2">Uncharacterized protein</fullName>
    </submittedName>
</protein>
<reference evidence="2 3" key="1">
    <citation type="journal article" date="2024" name="Microbiol. Resour. Announc.">
        <title>Genome annotations for the ascomycete fungi Trichoderma harzianum, Trichoderma aggressivum, and Purpureocillium lilacinum.</title>
        <authorList>
            <person name="Beijen E.P.W."/>
            <person name="Ohm R.A."/>
        </authorList>
    </citation>
    <scope>NUCLEOTIDE SEQUENCE [LARGE SCALE GENOMIC DNA]</scope>
    <source>
        <strain evidence="2 3">CBS 150709</strain>
    </source>
</reference>
<feature type="region of interest" description="Disordered" evidence="1">
    <location>
        <begin position="1"/>
        <end position="24"/>
    </location>
</feature>
<feature type="compositionally biased region" description="Basic residues" evidence="1">
    <location>
        <begin position="71"/>
        <end position="80"/>
    </location>
</feature>
<dbReference type="EMBL" id="JAWRVI010000223">
    <property type="protein sequence ID" value="KAK4071325.1"/>
    <property type="molecule type" value="Genomic_DNA"/>
</dbReference>
<feature type="region of interest" description="Disordered" evidence="1">
    <location>
        <begin position="231"/>
        <end position="274"/>
    </location>
</feature>
<feature type="compositionally biased region" description="Polar residues" evidence="1">
    <location>
        <begin position="90"/>
        <end position="105"/>
    </location>
</feature>
<dbReference type="Proteomes" id="UP001287286">
    <property type="component" value="Unassembled WGS sequence"/>
</dbReference>